<dbReference type="PANTHER" id="PTHR42756:SF1">
    <property type="entry name" value="TRANSCRIPTIONAL REPRESSOR OF EMRAB OPERON"/>
    <property type="match status" value="1"/>
</dbReference>
<organism evidence="5 6">
    <name type="scientific">Streptomyces catenulae</name>
    <dbReference type="NCBI Taxonomy" id="66875"/>
    <lineage>
        <taxon>Bacteria</taxon>
        <taxon>Bacillati</taxon>
        <taxon>Actinomycetota</taxon>
        <taxon>Actinomycetes</taxon>
        <taxon>Kitasatosporales</taxon>
        <taxon>Streptomycetaceae</taxon>
        <taxon>Streptomyces</taxon>
    </lineage>
</organism>
<dbReference type="Proteomes" id="UP001550853">
    <property type="component" value="Unassembled WGS sequence"/>
</dbReference>
<proteinExistence type="predicted"/>
<dbReference type="PANTHER" id="PTHR42756">
    <property type="entry name" value="TRANSCRIPTIONAL REGULATOR, MARR"/>
    <property type="match status" value="1"/>
</dbReference>
<dbReference type="Pfam" id="PF12802">
    <property type="entry name" value="MarR_2"/>
    <property type="match status" value="1"/>
</dbReference>
<dbReference type="PRINTS" id="PR00598">
    <property type="entry name" value="HTHMARR"/>
</dbReference>
<dbReference type="InterPro" id="IPR000835">
    <property type="entry name" value="HTH_MarR-typ"/>
</dbReference>
<keyword evidence="3" id="KW-0804">Transcription</keyword>
<sequence length="184" mass="20187">MSDKDAKDAVDAIVDQWGTERPDLDLAALGVFGRLSRLFLVLAPALEEVFTRHGLRRGEFDVLAALRRSGEPYTLIPSELATTLMLSRAGMTNRLDRLEAAGLVARHLDPGDRRSFRVALTDRGHEVVDAAVTDHVANESRLLSGLTPDERATLDHALRVLLRELERPGAREDSGATATDRKPS</sequence>
<dbReference type="EMBL" id="JBEZVI010000013">
    <property type="protein sequence ID" value="MEU3711960.1"/>
    <property type="molecule type" value="Genomic_DNA"/>
</dbReference>
<gene>
    <name evidence="5" type="ORF">AB0E61_17925</name>
</gene>
<feature type="domain" description="HTH marR-type" evidence="4">
    <location>
        <begin position="28"/>
        <end position="163"/>
    </location>
</feature>
<dbReference type="Gene3D" id="1.10.10.10">
    <property type="entry name" value="Winged helix-like DNA-binding domain superfamily/Winged helix DNA-binding domain"/>
    <property type="match status" value="1"/>
</dbReference>
<dbReference type="SUPFAM" id="SSF46785">
    <property type="entry name" value="Winged helix' DNA-binding domain"/>
    <property type="match status" value="1"/>
</dbReference>
<dbReference type="InterPro" id="IPR036388">
    <property type="entry name" value="WH-like_DNA-bd_sf"/>
</dbReference>
<name>A0ABV2Z1T5_9ACTN</name>
<keyword evidence="6" id="KW-1185">Reference proteome</keyword>
<dbReference type="SMART" id="SM00347">
    <property type="entry name" value="HTH_MARR"/>
    <property type="match status" value="1"/>
</dbReference>
<evidence type="ECO:0000313" key="5">
    <source>
        <dbReference type="EMBL" id="MEU3711960.1"/>
    </source>
</evidence>
<evidence type="ECO:0000313" key="6">
    <source>
        <dbReference type="Proteomes" id="UP001550853"/>
    </source>
</evidence>
<protein>
    <submittedName>
        <fullName evidence="5">MarR family transcriptional regulator</fullName>
    </submittedName>
</protein>
<accession>A0ABV2Z1T5</accession>
<dbReference type="PROSITE" id="PS50995">
    <property type="entry name" value="HTH_MARR_2"/>
    <property type="match status" value="1"/>
</dbReference>
<dbReference type="InterPro" id="IPR036390">
    <property type="entry name" value="WH_DNA-bd_sf"/>
</dbReference>
<keyword evidence="2" id="KW-0238">DNA-binding</keyword>
<evidence type="ECO:0000259" key="4">
    <source>
        <dbReference type="PROSITE" id="PS50995"/>
    </source>
</evidence>
<keyword evidence="1" id="KW-0805">Transcription regulation</keyword>
<dbReference type="RefSeq" id="WP_051739965.1">
    <property type="nucleotide sequence ID" value="NZ_JBEZVI010000013.1"/>
</dbReference>
<evidence type="ECO:0000256" key="1">
    <source>
        <dbReference type="ARBA" id="ARBA00023015"/>
    </source>
</evidence>
<comment type="caution">
    <text evidence="5">The sequence shown here is derived from an EMBL/GenBank/DDBJ whole genome shotgun (WGS) entry which is preliminary data.</text>
</comment>
<evidence type="ECO:0000256" key="2">
    <source>
        <dbReference type="ARBA" id="ARBA00023125"/>
    </source>
</evidence>
<reference evidence="5 6" key="1">
    <citation type="submission" date="2024-06" db="EMBL/GenBank/DDBJ databases">
        <title>The Natural Products Discovery Center: Release of the First 8490 Sequenced Strains for Exploring Actinobacteria Biosynthetic Diversity.</title>
        <authorList>
            <person name="Kalkreuter E."/>
            <person name="Kautsar S.A."/>
            <person name="Yang D."/>
            <person name="Bader C.D."/>
            <person name="Teijaro C.N."/>
            <person name="Fluegel L."/>
            <person name="Davis C.M."/>
            <person name="Simpson J.R."/>
            <person name="Lauterbach L."/>
            <person name="Steele A.D."/>
            <person name="Gui C."/>
            <person name="Meng S."/>
            <person name="Li G."/>
            <person name="Viehrig K."/>
            <person name="Ye F."/>
            <person name="Su P."/>
            <person name="Kiefer A.F."/>
            <person name="Nichols A."/>
            <person name="Cepeda A.J."/>
            <person name="Yan W."/>
            <person name="Fan B."/>
            <person name="Jiang Y."/>
            <person name="Adhikari A."/>
            <person name="Zheng C.-J."/>
            <person name="Schuster L."/>
            <person name="Cowan T.M."/>
            <person name="Smanski M.J."/>
            <person name="Chevrette M.G."/>
            <person name="De Carvalho L.P.S."/>
            <person name="Shen B."/>
        </authorList>
    </citation>
    <scope>NUCLEOTIDE SEQUENCE [LARGE SCALE GENOMIC DNA]</scope>
    <source>
        <strain evidence="5 6">NPDC033039</strain>
    </source>
</reference>
<evidence type="ECO:0000256" key="3">
    <source>
        <dbReference type="ARBA" id="ARBA00023163"/>
    </source>
</evidence>